<keyword evidence="3" id="KW-0969">Cilium</keyword>
<dbReference type="PANTHER" id="PTHR32215:SF0">
    <property type="entry name" value="CILIA- AND FLAGELLA-ASSOCIATED PROTEIN 57"/>
    <property type="match status" value="1"/>
</dbReference>
<accession>A0A9Q0S2U7</accession>
<keyword evidence="3" id="KW-0966">Cell projection</keyword>
<evidence type="ECO:0000313" key="3">
    <source>
        <dbReference type="EMBL" id="KAJ6641400.1"/>
    </source>
</evidence>
<gene>
    <name evidence="3" type="primary">Cfap57</name>
    <name evidence="3" type="ORF">Bhyg_06339</name>
</gene>
<dbReference type="PROSITE" id="PS50082">
    <property type="entry name" value="WD_REPEATS_2"/>
    <property type="match status" value="3"/>
</dbReference>
<dbReference type="PANTHER" id="PTHR32215">
    <property type="entry name" value="CILIA- AND FLAGELLA-ASSOCIATED PROTEIN 57"/>
    <property type="match status" value="1"/>
</dbReference>
<dbReference type="InterPro" id="IPR052993">
    <property type="entry name" value="CFA-57"/>
</dbReference>
<dbReference type="OrthoDB" id="10251741at2759"/>
<keyword evidence="2" id="KW-0175">Coiled coil</keyword>
<reference evidence="3" key="1">
    <citation type="submission" date="2022-07" db="EMBL/GenBank/DDBJ databases">
        <authorList>
            <person name="Trinca V."/>
            <person name="Uliana J.V.C."/>
            <person name="Torres T.T."/>
            <person name="Ward R.J."/>
            <person name="Monesi N."/>
        </authorList>
    </citation>
    <scope>NUCLEOTIDE SEQUENCE</scope>
    <source>
        <strain evidence="3">HSMRA1968</strain>
        <tissue evidence="3">Whole embryos</tissue>
    </source>
</reference>
<evidence type="ECO:0000256" key="2">
    <source>
        <dbReference type="SAM" id="Coils"/>
    </source>
</evidence>
<feature type="repeat" description="WD" evidence="1">
    <location>
        <begin position="489"/>
        <end position="530"/>
    </location>
</feature>
<feature type="coiled-coil region" evidence="2">
    <location>
        <begin position="1089"/>
        <end position="1146"/>
    </location>
</feature>
<dbReference type="InterPro" id="IPR015943">
    <property type="entry name" value="WD40/YVTN_repeat-like_dom_sf"/>
</dbReference>
<dbReference type="Gene3D" id="2.130.10.10">
    <property type="entry name" value="YVTN repeat-like/Quinoprotein amine dehydrogenase"/>
    <property type="match status" value="2"/>
</dbReference>
<feature type="repeat" description="WD" evidence="1">
    <location>
        <begin position="366"/>
        <end position="407"/>
    </location>
</feature>
<evidence type="ECO:0000313" key="4">
    <source>
        <dbReference type="Proteomes" id="UP001151699"/>
    </source>
</evidence>
<name>A0A9Q0S2U7_9DIPT</name>
<feature type="repeat" description="WD" evidence="1">
    <location>
        <begin position="618"/>
        <end position="659"/>
    </location>
</feature>
<dbReference type="SMART" id="SM00320">
    <property type="entry name" value="WD40"/>
    <property type="match status" value="5"/>
</dbReference>
<dbReference type="InterPro" id="IPR011047">
    <property type="entry name" value="Quinoprotein_ADH-like_sf"/>
</dbReference>
<organism evidence="3 4">
    <name type="scientific">Pseudolycoriella hygida</name>
    <dbReference type="NCBI Taxonomy" id="35572"/>
    <lineage>
        <taxon>Eukaryota</taxon>
        <taxon>Metazoa</taxon>
        <taxon>Ecdysozoa</taxon>
        <taxon>Arthropoda</taxon>
        <taxon>Hexapoda</taxon>
        <taxon>Insecta</taxon>
        <taxon>Pterygota</taxon>
        <taxon>Neoptera</taxon>
        <taxon>Endopterygota</taxon>
        <taxon>Diptera</taxon>
        <taxon>Nematocera</taxon>
        <taxon>Sciaroidea</taxon>
        <taxon>Sciaridae</taxon>
        <taxon>Pseudolycoriella</taxon>
    </lineage>
</organism>
<dbReference type="Proteomes" id="UP001151699">
    <property type="component" value="Chromosome B"/>
</dbReference>
<dbReference type="InterPro" id="IPR001680">
    <property type="entry name" value="WD40_rpt"/>
</dbReference>
<keyword evidence="4" id="KW-1185">Reference proteome</keyword>
<evidence type="ECO:0000256" key="1">
    <source>
        <dbReference type="PROSITE-ProRule" id="PRU00221"/>
    </source>
</evidence>
<dbReference type="EMBL" id="WJQU01000002">
    <property type="protein sequence ID" value="KAJ6641400.1"/>
    <property type="molecule type" value="Genomic_DNA"/>
</dbReference>
<protein>
    <submittedName>
        <fullName evidence="3">Cilia- and flagella-associated protein 57</fullName>
    </submittedName>
</protein>
<dbReference type="InterPro" id="IPR036322">
    <property type="entry name" value="WD40_repeat_dom_sf"/>
</dbReference>
<proteinExistence type="predicted"/>
<sequence>MECETNASVAPVTIQPKNVFGIRSDVKGNVHFTVKQEVLYPVGGILAVHDYETDKQKFLRFNENSVPLVIAMSSNKKFIAVAEKFGKCWINIYDMATLKKKKTLYLPNEIPQPEVETLAFTYDSKGIAVLSKEPDAFLTIFFFDKAETIVMGRASNSNQKNLTSLHISCNFNDTGLVAVGGDYTLKLMSRQDKTFTVIGSVTGEHKIVTSLTWIGVEFLIVGTSVGKLLLVDGGDQKAVYCAFTTDEIDLSFKDETLDSMQPFSPTNAERKDVKCLTHFSKGFCYSVHNVLYVYERLPNSNYKKKSIITIPMDLYDKKLYSIENVAINKPMDTVIVTPKHNQIYYSMLYVPEVLNAEQLEFKKLGEPLHIDSIISMSVCAWKPIIMTASLDQTIRIWNYETGKVELVKKYLVDVSVVALHPSGLLICVGFLDNMQLKEIMLDDLKSIKTFNFPKCRDATFSHQGHLLACAYENLITIVSVFSFNVVITLQGHSSLVLCLEWSNDDHYLFSCGEQGAVYEWKVATGERTNEAIQKRSEYRSLVVTKDMVSTYAVTKSGHMREISNSNIIREIPFPNNIPLTCVALARSDLVLFVASEHGHLYNIQIPFMEAGGGTCTNFRFFHNSINKMKFTYNDKLLATGSADGTLVIWTIMNNEGRVAPLDGDLGKNVDIIISRSELLEKTNHIVSLERRLVEQLAEFQYQNKQNDAFASEKMRDVQTEYCAAIEDLKTKNEQMEADHVAQFNVISENISRMKDEHAKKLMEIEAEFNGKILNEYDKTNALKQKMEHMRDDYEMKLRKSAGCLQDTIEALEKDFKKQLHERQDLIGELMKQLEFQKKEFSETKRQIELDNDRKIVELKVNYEKKLKCENDMLLKCRAEAGVTHKKFLNVTNNCDELTKEKDLLVAEHRKTRLTIRNLQKDVEELKYEIESRDQTIRQKEIRVNELLRKNDELEKNKQVLNYKIIEQKSQLEPREREIQEKKDEIANMEKMLERLEQSKSKLELQLSELKDKLRGTKKGTEVEKAQNINFRSLIQRMSSDIYHLSGFVQQPVQLKAEVIKLFQRYSDDKSLNKSIESDIEVENAFLRQRNYLEKQLERALQKLNWAEANNSTGKLLKDNIKLVSELNIVRKELNELQKVNSNMESILGISGKYLPTAVAREKLAKACMDFDELEYKYKAEIDKRELRIKELSQENNEIRAELIERSSTRCTPQDDYYGQQ</sequence>
<feature type="coiled-coil region" evidence="2">
    <location>
        <begin position="808"/>
        <end position="850"/>
    </location>
</feature>
<keyword evidence="1" id="KW-0853">WD repeat</keyword>
<comment type="caution">
    <text evidence="3">The sequence shown here is derived from an EMBL/GenBank/DDBJ whole genome shotgun (WGS) entry which is preliminary data.</text>
</comment>
<dbReference type="SUPFAM" id="SSF50998">
    <property type="entry name" value="Quinoprotein alcohol dehydrogenase-like"/>
    <property type="match status" value="1"/>
</dbReference>
<dbReference type="Pfam" id="PF00400">
    <property type="entry name" value="WD40"/>
    <property type="match status" value="2"/>
</dbReference>
<keyword evidence="3" id="KW-0282">Flagellum</keyword>
<feature type="coiled-coil region" evidence="2">
    <location>
        <begin position="908"/>
        <end position="1019"/>
    </location>
</feature>
<dbReference type="PROSITE" id="PS50294">
    <property type="entry name" value="WD_REPEATS_REGION"/>
    <property type="match status" value="1"/>
</dbReference>
<dbReference type="SUPFAM" id="SSF50978">
    <property type="entry name" value="WD40 repeat-like"/>
    <property type="match status" value="1"/>
</dbReference>
<dbReference type="AlphaFoldDB" id="A0A9Q0S2U7"/>